<keyword evidence="3" id="KW-1185">Reference proteome</keyword>
<dbReference type="EMBL" id="JACGWO010000002">
    <property type="protein sequence ID" value="KAK4435459.1"/>
    <property type="molecule type" value="Genomic_DNA"/>
</dbReference>
<protein>
    <submittedName>
        <fullName evidence="2">Uncharacterized protein</fullName>
    </submittedName>
</protein>
<dbReference type="Proteomes" id="UP001293254">
    <property type="component" value="Unassembled WGS sequence"/>
</dbReference>
<sequence length="214" mass="25291">MAKFSAALIALFCLFTLSLARTSPENDVVTTQVSLPLAEARLADRLPSEPVKTETESDSVVATSVPLTKVTFRPVNRRFRVGSKRPCRHHFRIYPTLREIDEIPFGDDMIVPSGENSDFENPVLHGETPRNRRRWVKLHHHHHHDEDSDSDDDEDEERMKKIFKRYDYDRFNSEKKLKVLKKMRKHFRLQNEEKAREKKGGFMKRVRKFLDHYF</sequence>
<accession>A0AAE1YSI9</accession>
<keyword evidence="1" id="KW-0732">Signal</keyword>
<reference evidence="2" key="2">
    <citation type="journal article" date="2024" name="Plant">
        <title>Genomic evolution and insights into agronomic trait innovations of Sesamum species.</title>
        <authorList>
            <person name="Miao H."/>
            <person name="Wang L."/>
            <person name="Qu L."/>
            <person name="Liu H."/>
            <person name="Sun Y."/>
            <person name="Le M."/>
            <person name="Wang Q."/>
            <person name="Wei S."/>
            <person name="Zheng Y."/>
            <person name="Lin W."/>
            <person name="Duan Y."/>
            <person name="Cao H."/>
            <person name="Xiong S."/>
            <person name="Wang X."/>
            <person name="Wei L."/>
            <person name="Li C."/>
            <person name="Ma Q."/>
            <person name="Ju M."/>
            <person name="Zhao R."/>
            <person name="Li G."/>
            <person name="Mu C."/>
            <person name="Tian Q."/>
            <person name="Mei H."/>
            <person name="Zhang T."/>
            <person name="Gao T."/>
            <person name="Zhang H."/>
        </authorList>
    </citation>
    <scope>NUCLEOTIDE SEQUENCE</scope>
    <source>
        <strain evidence="2">3651</strain>
    </source>
</reference>
<organism evidence="2 3">
    <name type="scientific">Sesamum alatum</name>
    <dbReference type="NCBI Taxonomy" id="300844"/>
    <lineage>
        <taxon>Eukaryota</taxon>
        <taxon>Viridiplantae</taxon>
        <taxon>Streptophyta</taxon>
        <taxon>Embryophyta</taxon>
        <taxon>Tracheophyta</taxon>
        <taxon>Spermatophyta</taxon>
        <taxon>Magnoliopsida</taxon>
        <taxon>eudicotyledons</taxon>
        <taxon>Gunneridae</taxon>
        <taxon>Pentapetalae</taxon>
        <taxon>asterids</taxon>
        <taxon>lamiids</taxon>
        <taxon>Lamiales</taxon>
        <taxon>Pedaliaceae</taxon>
        <taxon>Sesamum</taxon>
    </lineage>
</organism>
<feature type="chain" id="PRO_5042178082" evidence="1">
    <location>
        <begin position="21"/>
        <end position="214"/>
    </location>
</feature>
<gene>
    <name evidence="2" type="ORF">Salat_0709300</name>
</gene>
<evidence type="ECO:0000313" key="3">
    <source>
        <dbReference type="Proteomes" id="UP001293254"/>
    </source>
</evidence>
<comment type="caution">
    <text evidence="2">The sequence shown here is derived from an EMBL/GenBank/DDBJ whole genome shotgun (WGS) entry which is preliminary data.</text>
</comment>
<evidence type="ECO:0000256" key="1">
    <source>
        <dbReference type="SAM" id="SignalP"/>
    </source>
</evidence>
<proteinExistence type="predicted"/>
<reference evidence="2" key="1">
    <citation type="submission" date="2020-06" db="EMBL/GenBank/DDBJ databases">
        <authorList>
            <person name="Li T."/>
            <person name="Hu X."/>
            <person name="Zhang T."/>
            <person name="Song X."/>
            <person name="Zhang H."/>
            <person name="Dai N."/>
            <person name="Sheng W."/>
            <person name="Hou X."/>
            <person name="Wei L."/>
        </authorList>
    </citation>
    <scope>NUCLEOTIDE SEQUENCE</scope>
    <source>
        <strain evidence="2">3651</strain>
        <tissue evidence="2">Leaf</tissue>
    </source>
</reference>
<name>A0AAE1YSI9_9LAMI</name>
<evidence type="ECO:0000313" key="2">
    <source>
        <dbReference type="EMBL" id="KAK4435459.1"/>
    </source>
</evidence>
<dbReference type="AlphaFoldDB" id="A0AAE1YSI9"/>
<feature type="signal peptide" evidence="1">
    <location>
        <begin position="1"/>
        <end position="20"/>
    </location>
</feature>